<name>A0A1F5YGJ6_9BACT</name>
<feature type="binding site" evidence="6">
    <location>
        <position position="53"/>
    </location>
    <ligand>
        <name>Fe cation</name>
        <dbReference type="ChEBI" id="CHEBI:24875"/>
        <label>1</label>
    </ligand>
</feature>
<dbReference type="InterPro" id="IPR008331">
    <property type="entry name" value="Ferritin_DPS_dom"/>
</dbReference>
<dbReference type="SUPFAM" id="SSF47240">
    <property type="entry name" value="Ferritin-like"/>
    <property type="match status" value="1"/>
</dbReference>
<dbReference type="InterPro" id="IPR012347">
    <property type="entry name" value="Ferritin-like"/>
</dbReference>
<sequence length="162" mass="18351">MISKKVQKVLNDQIKEEMGSAYLYFSMSNWFHTQNLHGFAGWLQHQAKEELEHALKIYGYLHDQNSSAELKALEAPQKTWKSPLAAFQDTYKHEQHITGLINNIADTAIAEKDHATGVFINWFVSEQVEEEAAALAVLEKLKLIGDHPGGIYLLDREMGARA</sequence>
<dbReference type="GO" id="GO:0006879">
    <property type="term" value="P:intracellular iron ion homeostasis"/>
    <property type="evidence" value="ECO:0007669"/>
    <property type="project" value="UniProtKB-KW"/>
</dbReference>
<dbReference type="GO" id="GO:0005829">
    <property type="term" value="C:cytosol"/>
    <property type="evidence" value="ECO:0007669"/>
    <property type="project" value="TreeGrafter"/>
</dbReference>
<dbReference type="EC" id="1.16.3.2" evidence="7"/>
<dbReference type="InterPro" id="IPR001519">
    <property type="entry name" value="Ferritin"/>
</dbReference>
<dbReference type="EMBL" id="MFIV01000032">
    <property type="protein sequence ID" value="OGF99269.1"/>
    <property type="molecule type" value="Genomic_DNA"/>
</dbReference>
<feature type="binding site" evidence="6">
    <location>
        <position position="127"/>
    </location>
    <ligand>
        <name>Fe cation</name>
        <dbReference type="ChEBI" id="CHEBI:24875"/>
        <label>1</label>
    </ligand>
</feature>
<comment type="similarity">
    <text evidence="1 7">Belongs to the ferritin family. Prokaryotic subfamily.</text>
</comment>
<protein>
    <recommendedName>
        <fullName evidence="7">Ferritin</fullName>
        <ecNumber evidence="7">1.16.3.2</ecNumber>
    </recommendedName>
</protein>
<dbReference type="PROSITE" id="PS50905">
    <property type="entry name" value="FERRITIN_LIKE"/>
    <property type="match status" value="1"/>
</dbReference>
<keyword evidence="4" id="KW-0560">Oxidoreductase</keyword>
<keyword evidence="7" id="KW-0963">Cytoplasm</keyword>
<accession>A0A1F5YGJ6</accession>
<evidence type="ECO:0000256" key="6">
    <source>
        <dbReference type="PIRSR" id="PIRSR601519-1"/>
    </source>
</evidence>
<dbReference type="FunFam" id="1.20.1260.10:FF:000001">
    <property type="entry name" value="Non-heme ferritin"/>
    <property type="match status" value="1"/>
</dbReference>
<feature type="binding site" evidence="6">
    <location>
        <position position="94"/>
    </location>
    <ligand>
        <name>Fe cation</name>
        <dbReference type="ChEBI" id="CHEBI:24875"/>
        <label>1</label>
    </ligand>
</feature>
<evidence type="ECO:0000313" key="10">
    <source>
        <dbReference type="Proteomes" id="UP000176992"/>
    </source>
</evidence>
<keyword evidence="3 6" id="KW-0479">Metal-binding</keyword>
<comment type="caution">
    <text evidence="9">The sequence shown here is derived from an EMBL/GenBank/DDBJ whole genome shotgun (WGS) entry which is preliminary data.</text>
</comment>
<dbReference type="GO" id="GO:0008199">
    <property type="term" value="F:ferric iron binding"/>
    <property type="evidence" value="ECO:0007669"/>
    <property type="project" value="InterPro"/>
</dbReference>
<dbReference type="Pfam" id="PF00210">
    <property type="entry name" value="Ferritin"/>
    <property type="match status" value="1"/>
</dbReference>
<feature type="binding site" evidence="6">
    <location>
        <position position="50"/>
    </location>
    <ligand>
        <name>Fe cation</name>
        <dbReference type="ChEBI" id="CHEBI:24875"/>
        <label>1</label>
    </ligand>
</feature>
<feature type="binding site" evidence="6">
    <location>
        <position position="17"/>
    </location>
    <ligand>
        <name>Fe cation</name>
        <dbReference type="ChEBI" id="CHEBI:24875"/>
        <label>1</label>
    </ligand>
</feature>
<evidence type="ECO:0000259" key="8">
    <source>
        <dbReference type="PROSITE" id="PS50905"/>
    </source>
</evidence>
<keyword evidence="2 7" id="KW-0409">Iron storage</keyword>
<comment type="catalytic activity">
    <reaction evidence="7">
        <text>4 Fe(2+) + O2 + 6 H2O = 4 iron(III) oxide-hydroxide + 12 H(+)</text>
        <dbReference type="Rhea" id="RHEA:11972"/>
        <dbReference type="ChEBI" id="CHEBI:15377"/>
        <dbReference type="ChEBI" id="CHEBI:15378"/>
        <dbReference type="ChEBI" id="CHEBI:15379"/>
        <dbReference type="ChEBI" id="CHEBI:29033"/>
        <dbReference type="ChEBI" id="CHEBI:78619"/>
        <dbReference type="EC" id="1.16.3.2"/>
    </reaction>
</comment>
<dbReference type="GO" id="GO:0004322">
    <property type="term" value="F:ferroxidase activity"/>
    <property type="evidence" value="ECO:0007669"/>
    <property type="project" value="TreeGrafter"/>
</dbReference>
<proteinExistence type="inferred from homology"/>
<dbReference type="InterPro" id="IPR041719">
    <property type="entry name" value="Ferritin_prok"/>
</dbReference>
<evidence type="ECO:0000313" key="9">
    <source>
        <dbReference type="EMBL" id="OGF99269.1"/>
    </source>
</evidence>
<dbReference type="CDD" id="cd01055">
    <property type="entry name" value="Nonheme_Ferritin"/>
    <property type="match status" value="1"/>
</dbReference>
<reference evidence="9 10" key="1">
    <citation type="journal article" date="2016" name="Nat. Commun.">
        <title>Thousands of microbial genomes shed light on interconnected biogeochemical processes in an aquifer system.</title>
        <authorList>
            <person name="Anantharaman K."/>
            <person name="Brown C.T."/>
            <person name="Hug L.A."/>
            <person name="Sharon I."/>
            <person name="Castelle C.J."/>
            <person name="Probst A.J."/>
            <person name="Thomas B.C."/>
            <person name="Singh A."/>
            <person name="Wilkins M.J."/>
            <person name="Karaoz U."/>
            <person name="Brodie E.L."/>
            <person name="Williams K.H."/>
            <person name="Hubbard S.S."/>
            <person name="Banfield J.F."/>
        </authorList>
    </citation>
    <scope>NUCLEOTIDE SEQUENCE [LARGE SCALE GENOMIC DNA]</scope>
</reference>
<evidence type="ECO:0000256" key="3">
    <source>
        <dbReference type="ARBA" id="ARBA00022723"/>
    </source>
</evidence>
<comment type="function">
    <text evidence="7">Iron-storage protein.</text>
</comment>
<feature type="domain" description="Ferritin-like diiron" evidence="8">
    <location>
        <begin position="1"/>
        <end position="145"/>
    </location>
</feature>
<evidence type="ECO:0000256" key="4">
    <source>
        <dbReference type="ARBA" id="ARBA00023002"/>
    </source>
</evidence>
<evidence type="ECO:0000256" key="1">
    <source>
        <dbReference type="ARBA" id="ARBA00006950"/>
    </source>
</evidence>
<dbReference type="InterPro" id="IPR009078">
    <property type="entry name" value="Ferritin-like_SF"/>
</dbReference>
<dbReference type="GO" id="GO:0008198">
    <property type="term" value="F:ferrous iron binding"/>
    <property type="evidence" value="ECO:0007669"/>
    <property type="project" value="TreeGrafter"/>
</dbReference>
<evidence type="ECO:0000256" key="7">
    <source>
        <dbReference type="RuleBase" id="RU361145"/>
    </source>
</evidence>
<dbReference type="GO" id="GO:0042802">
    <property type="term" value="F:identical protein binding"/>
    <property type="evidence" value="ECO:0007669"/>
    <property type="project" value="UniProtKB-ARBA"/>
</dbReference>
<dbReference type="Gene3D" id="1.20.1260.10">
    <property type="match status" value="1"/>
</dbReference>
<dbReference type="AlphaFoldDB" id="A0A1F5YGJ6"/>
<dbReference type="PANTHER" id="PTHR11431:SF127">
    <property type="entry name" value="BACTERIAL NON-HEME FERRITIN"/>
    <property type="match status" value="1"/>
</dbReference>
<evidence type="ECO:0000256" key="2">
    <source>
        <dbReference type="ARBA" id="ARBA00022434"/>
    </source>
</evidence>
<comment type="subcellular location">
    <subcellularLocation>
        <location evidence="7">Cytoplasm</location>
    </subcellularLocation>
</comment>
<dbReference type="InterPro" id="IPR009040">
    <property type="entry name" value="Ferritin-like_diiron"/>
</dbReference>
<keyword evidence="5 6" id="KW-0408">Iron</keyword>
<evidence type="ECO:0000256" key="5">
    <source>
        <dbReference type="ARBA" id="ARBA00023004"/>
    </source>
</evidence>
<dbReference type="GO" id="GO:0006826">
    <property type="term" value="P:iron ion transport"/>
    <property type="evidence" value="ECO:0007669"/>
    <property type="project" value="InterPro"/>
</dbReference>
<gene>
    <name evidence="9" type="ORF">A2Z86_01815</name>
</gene>
<dbReference type="Proteomes" id="UP000176992">
    <property type="component" value="Unassembled WGS sequence"/>
</dbReference>
<organism evidence="9 10">
    <name type="scientific">Candidatus Glassbacteria bacterium GWA2_58_10</name>
    <dbReference type="NCBI Taxonomy" id="1817865"/>
    <lineage>
        <taxon>Bacteria</taxon>
        <taxon>Candidatus Glassiibacteriota</taxon>
    </lineage>
</organism>
<dbReference type="PANTHER" id="PTHR11431">
    <property type="entry name" value="FERRITIN"/>
    <property type="match status" value="1"/>
</dbReference>